<dbReference type="Proteomes" id="UP000002571">
    <property type="component" value="Chromosome 2"/>
</dbReference>
<evidence type="ECO:0000313" key="1">
    <source>
        <dbReference type="EMBL" id="ACY54048.1"/>
    </source>
</evidence>
<keyword evidence="2" id="KW-1185">Reference proteome</keyword>
<organism evidence="1 2">
    <name type="scientific">Vibrio antiquarius (strain Ex25)</name>
    <dbReference type="NCBI Taxonomy" id="150340"/>
    <lineage>
        <taxon>Bacteria</taxon>
        <taxon>Pseudomonadati</taxon>
        <taxon>Pseudomonadota</taxon>
        <taxon>Gammaproteobacteria</taxon>
        <taxon>Vibrionales</taxon>
        <taxon>Vibrionaceae</taxon>
        <taxon>Vibrio</taxon>
        <taxon>Vibrio diabolicus subgroup</taxon>
    </lineage>
</organism>
<reference evidence="1" key="1">
    <citation type="submission" date="2009-10" db="EMBL/GenBank/DDBJ databases">
        <authorList>
            <consortium name="Los Alamos National Laboratory (LANL)"/>
            <consortium name="National Microbial Pathogen Data Resource (NMPDR)"/>
            <person name="Munk A.C."/>
            <person name="Tapia R."/>
            <person name="Green L."/>
            <person name="Rogers Y."/>
            <person name="Detter J.C."/>
            <person name="Bruce D."/>
            <person name="Brettin T.S."/>
            <person name="Colwell R."/>
            <person name="Huq A."/>
            <person name="Grim C.J."/>
            <person name="Hasan N.A."/>
            <person name="Vonstein V."/>
            <person name="Bartels D."/>
        </authorList>
    </citation>
    <scope>NUCLEOTIDE SEQUENCE</scope>
    <source>
        <strain evidence="1">EX25</strain>
    </source>
</reference>
<proteinExistence type="predicted"/>
<accession>A0ACA6QUU0</accession>
<name>A0ACA6QUU0_VIBAE</name>
<gene>
    <name evidence="1" type="ordered locus">VEA_001365</name>
</gene>
<sequence length="40" mass="4633">MFFFQHFFKTIHLTLYFADTGTELLLISGCMGHDLSSLSY</sequence>
<protein>
    <submittedName>
        <fullName evidence="1">Uncharacterized protein</fullName>
    </submittedName>
</protein>
<evidence type="ECO:0000313" key="2">
    <source>
        <dbReference type="Proteomes" id="UP000002571"/>
    </source>
</evidence>
<dbReference type="EMBL" id="CP001806">
    <property type="protein sequence ID" value="ACY54048.1"/>
    <property type="molecule type" value="Genomic_DNA"/>
</dbReference>